<reference evidence="1 2" key="1">
    <citation type="submission" date="2024-02" db="EMBL/GenBank/DDBJ databases">
        <authorList>
            <person name="Chen Y."/>
            <person name="Shah S."/>
            <person name="Dougan E. K."/>
            <person name="Thang M."/>
            <person name="Chan C."/>
        </authorList>
    </citation>
    <scope>NUCLEOTIDE SEQUENCE [LARGE SCALE GENOMIC DNA]</scope>
</reference>
<gene>
    <name evidence="1" type="ORF">CCMP2556_LOCUS8023</name>
</gene>
<sequence>MGYTTKELFSNCLSAYYVALINTWYAWGIRGKKFPLLWLPLTTLRNVVRMLANLALRLHAWPEDITCEPAMTMEDTIEYWFGLLKSWKKGVNGTSTTANALMAAQLLHLRNSTHRTQFAALARQAFDDAATFASCCLVDCSASAIKSNVEEWYNETGKALLIGDASISEEDDDSEDEENSHDFSKSVCHAIEAAETDLILTTELHKIQEELPAAHDPTDEAEDVNLNCGSESEIETTEPPAKKEKTGAIPKTLHDVLEFSELANFDPGKKDSESLRRQRLAALNPHMRAFSSYARCAEGILSKAVIAGHRRKAHEQWIFEKELALARAEYQCSAQRQSRHSLWAQYSERVHKVVSSMAENGDEEAAKAAVECKILTPMSFTNDSGCRACQLLVVRPMKSGSLKLGVISTLWRGGKDKKRSKQYIWSERSLPQYAATMMHIKLLLPAGEQDENKWELLTADSFSPVVALDPSDDGSLIMEIPQSRFKHSFEDRCLKVWISKSSIKAIAKIYESSIPFEVKKKGSEDVMSKTYFTENDFQRNQAGVKNLTRYMAQMRRDFETHFHELVSESGLVRLRKDTKVSWEELVARVPSYFKRYCRNSSHWKEMSKESQSKSFPAVILYCFLYYSDRPPHVGNPGNSSFSLTFVRVVVFLKKNTIHENTYNKYSIRLSLVQYLQNTFWGNTRCSYILLNSLLSKYSKGLSLV</sequence>
<proteinExistence type="predicted"/>
<evidence type="ECO:0000313" key="2">
    <source>
        <dbReference type="Proteomes" id="UP001642484"/>
    </source>
</evidence>
<comment type="caution">
    <text evidence="1">The sequence shown here is derived from an EMBL/GenBank/DDBJ whole genome shotgun (WGS) entry which is preliminary data.</text>
</comment>
<protein>
    <submittedName>
        <fullName evidence="1">Uncharacterized protein</fullName>
    </submittedName>
</protein>
<evidence type="ECO:0000313" key="1">
    <source>
        <dbReference type="EMBL" id="CAK9005314.1"/>
    </source>
</evidence>
<accession>A0ABP0IRX1</accession>
<dbReference type="EMBL" id="CAXAMN010003592">
    <property type="protein sequence ID" value="CAK9005314.1"/>
    <property type="molecule type" value="Genomic_DNA"/>
</dbReference>
<dbReference type="Proteomes" id="UP001642484">
    <property type="component" value="Unassembled WGS sequence"/>
</dbReference>
<keyword evidence="2" id="KW-1185">Reference proteome</keyword>
<organism evidence="1 2">
    <name type="scientific">Durusdinium trenchii</name>
    <dbReference type="NCBI Taxonomy" id="1381693"/>
    <lineage>
        <taxon>Eukaryota</taxon>
        <taxon>Sar</taxon>
        <taxon>Alveolata</taxon>
        <taxon>Dinophyceae</taxon>
        <taxon>Suessiales</taxon>
        <taxon>Symbiodiniaceae</taxon>
        <taxon>Durusdinium</taxon>
    </lineage>
</organism>
<name>A0ABP0IRX1_9DINO</name>